<evidence type="ECO:0000256" key="4">
    <source>
        <dbReference type="ARBA" id="ARBA00022801"/>
    </source>
</evidence>
<evidence type="ECO:0000313" key="6">
    <source>
        <dbReference type="EMBL" id="SVB67098.1"/>
    </source>
</evidence>
<keyword evidence="4" id="KW-0378">Hydrolase</keyword>
<gene>
    <name evidence="6" type="ORF">METZ01_LOCUS219952</name>
</gene>
<dbReference type="InterPro" id="IPR006641">
    <property type="entry name" value="YqgF/RNaseH-like_dom"/>
</dbReference>
<accession>A0A382FVL5</accession>
<dbReference type="Gene3D" id="3.30.420.140">
    <property type="entry name" value="YqgF/RNase H-like domain"/>
    <property type="match status" value="1"/>
</dbReference>
<dbReference type="Pfam" id="PF03652">
    <property type="entry name" value="RuvX"/>
    <property type="match status" value="1"/>
</dbReference>
<proteinExistence type="inferred from homology"/>
<reference evidence="6" key="1">
    <citation type="submission" date="2018-05" db="EMBL/GenBank/DDBJ databases">
        <authorList>
            <person name="Lanie J.A."/>
            <person name="Ng W.-L."/>
            <person name="Kazmierczak K.M."/>
            <person name="Andrzejewski T.M."/>
            <person name="Davidsen T.M."/>
            <person name="Wayne K.J."/>
            <person name="Tettelin H."/>
            <person name="Glass J.I."/>
            <person name="Rusch D."/>
            <person name="Podicherti R."/>
            <person name="Tsui H.-C.T."/>
            <person name="Winkler M.E."/>
        </authorList>
    </citation>
    <scope>NUCLEOTIDE SEQUENCE</scope>
</reference>
<evidence type="ECO:0000259" key="5">
    <source>
        <dbReference type="SMART" id="SM00732"/>
    </source>
</evidence>
<protein>
    <recommendedName>
        <fullName evidence="5">YqgF/RNase H-like domain-containing protein</fullName>
    </recommendedName>
</protein>
<dbReference type="NCBIfam" id="TIGR00250">
    <property type="entry name" value="RNAse_H_YqgF"/>
    <property type="match status" value="1"/>
</dbReference>
<dbReference type="CDD" id="cd16964">
    <property type="entry name" value="YqgF"/>
    <property type="match status" value="1"/>
</dbReference>
<dbReference type="GO" id="GO:0016787">
    <property type="term" value="F:hydrolase activity"/>
    <property type="evidence" value="ECO:0007669"/>
    <property type="project" value="UniProtKB-KW"/>
</dbReference>
<dbReference type="InterPro" id="IPR037027">
    <property type="entry name" value="YqgF/RNaseH-like_dom_sf"/>
</dbReference>
<dbReference type="HAMAP" id="MF_00651">
    <property type="entry name" value="Nuclease_YqgF"/>
    <property type="match status" value="1"/>
</dbReference>
<organism evidence="6">
    <name type="scientific">marine metagenome</name>
    <dbReference type="NCBI Taxonomy" id="408172"/>
    <lineage>
        <taxon>unclassified sequences</taxon>
        <taxon>metagenomes</taxon>
        <taxon>ecological metagenomes</taxon>
    </lineage>
</organism>
<sequence length="153" mass="17828">MTIINKEDFKIKKELNRPILSLDYGEKRIGIAISDNECSIALPSEVLERNKTDKDFLYIKEFIEKNNIQAVLIGMPYNMDGSEGEKCKIVKSFSKKLLEFININIIYWDERLSTLAQEKILISKDVTRKKRKKVIDKLAAAYFLQSFLDFLKN</sequence>
<evidence type="ECO:0000256" key="1">
    <source>
        <dbReference type="ARBA" id="ARBA00022490"/>
    </source>
</evidence>
<evidence type="ECO:0000256" key="2">
    <source>
        <dbReference type="ARBA" id="ARBA00022517"/>
    </source>
</evidence>
<dbReference type="PANTHER" id="PTHR33317:SF4">
    <property type="entry name" value="POLYNUCLEOTIDYL TRANSFERASE, RIBONUCLEASE H-LIKE SUPERFAMILY PROTEIN"/>
    <property type="match status" value="1"/>
</dbReference>
<dbReference type="InterPro" id="IPR005227">
    <property type="entry name" value="YqgF"/>
</dbReference>
<dbReference type="GO" id="GO:0000967">
    <property type="term" value="P:rRNA 5'-end processing"/>
    <property type="evidence" value="ECO:0007669"/>
    <property type="project" value="TreeGrafter"/>
</dbReference>
<keyword evidence="2" id="KW-0690">Ribosome biogenesis</keyword>
<dbReference type="PANTHER" id="PTHR33317">
    <property type="entry name" value="POLYNUCLEOTIDYL TRANSFERASE, RIBONUCLEASE H-LIKE SUPERFAMILY PROTEIN"/>
    <property type="match status" value="1"/>
</dbReference>
<dbReference type="InterPro" id="IPR012337">
    <property type="entry name" value="RNaseH-like_sf"/>
</dbReference>
<dbReference type="GO" id="GO:0005829">
    <property type="term" value="C:cytosol"/>
    <property type="evidence" value="ECO:0007669"/>
    <property type="project" value="TreeGrafter"/>
</dbReference>
<dbReference type="GO" id="GO:0004518">
    <property type="term" value="F:nuclease activity"/>
    <property type="evidence" value="ECO:0007669"/>
    <property type="project" value="UniProtKB-KW"/>
</dbReference>
<dbReference type="SMART" id="SM00732">
    <property type="entry name" value="YqgFc"/>
    <property type="match status" value="1"/>
</dbReference>
<feature type="domain" description="YqgF/RNase H-like" evidence="5">
    <location>
        <begin position="17"/>
        <end position="117"/>
    </location>
</feature>
<name>A0A382FVL5_9ZZZZ</name>
<dbReference type="AlphaFoldDB" id="A0A382FVL5"/>
<evidence type="ECO:0000256" key="3">
    <source>
        <dbReference type="ARBA" id="ARBA00022722"/>
    </source>
</evidence>
<dbReference type="SUPFAM" id="SSF53098">
    <property type="entry name" value="Ribonuclease H-like"/>
    <property type="match status" value="1"/>
</dbReference>
<keyword evidence="3" id="KW-0540">Nuclease</keyword>
<keyword evidence="1" id="KW-0963">Cytoplasm</keyword>
<dbReference type="EMBL" id="UINC01052129">
    <property type="protein sequence ID" value="SVB67098.1"/>
    <property type="molecule type" value="Genomic_DNA"/>
</dbReference>